<evidence type="ECO:0000313" key="3">
    <source>
        <dbReference type="Proteomes" id="UP000626242"/>
    </source>
</evidence>
<dbReference type="RefSeq" id="WP_251833818.1">
    <property type="nucleotide sequence ID" value="NZ_JACSPS010000003.1"/>
</dbReference>
<name>A0ABR8WNE3_9FLAO</name>
<keyword evidence="1" id="KW-0175">Coiled coil</keyword>
<evidence type="ECO:0000313" key="2">
    <source>
        <dbReference type="EMBL" id="MBD8018610.1"/>
    </source>
</evidence>
<proteinExistence type="predicted"/>
<dbReference type="Proteomes" id="UP000626242">
    <property type="component" value="Unassembled WGS sequence"/>
</dbReference>
<reference evidence="2 3" key="1">
    <citation type="submission" date="2020-08" db="EMBL/GenBank/DDBJ databases">
        <title>A Genomic Blueprint of the Chicken Gut Microbiome.</title>
        <authorList>
            <person name="Gilroy R."/>
            <person name="Ravi A."/>
            <person name="Getino M."/>
            <person name="Pursley I."/>
            <person name="Horton D.L."/>
            <person name="Alikhan N.-F."/>
            <person name="Baker D."/>
            <person name="Gharbi K."/>
            <person name="Hall N."/>
            <person name="Watson M."/>
            <person name="Adriaenssens E.M."/>
            <person name="Foster-Nyarko E."/>
            <person name="Jarju S."/>
            <person name="Secka A."/>
            <person name="Antonio M."/>
            <person name="Oren A."/>
            <person name="Chaudhuri R."/>
            <person name="La Ragione R.M."/>
            <person name="Hildebrand F."/>
            <person name="Pallen M.J."/>
        </authorList>
    </citation>
    <scope>NUCLEOTIDE SEQUENCE [LARGE SCALE GENOMIC DNA]</scope>
    <source>
        <strain evidence="2 3">Sa1CVA4</strain>
    </source>
</reference>
<feature type="coiled-coil region" evidence="1">
    <location>
        <begin position="47"/>
        <end position="74"/>
    </location>
</feature>
<protein>
    <recommendedName>
        <fullName evidence="4">3-oxoacyl-ACP synthase</fullName>
    </recommendedName>
</protein>
<evidence type="ECO:0000256" key="1">
    <source>
        <dbReference type="SAM" id="Coils"/>
    </source>
</evidence>
<dbReference type="EMBL" id="JACSPS010000003">
    <property type="protein sequence ID" value="MBD8018610.1"/>
    <property type="molecule type" value="Genomic_DNA"/>
</dbReference>
<keyword evidence="3" id="KW-1185">Reference proteome</keyword>
<gene>
    <name evidence="2" type="ORF">H9628_09015</name>
</gene>
<organism evidence="2 3">
    <name type="scientific">Kaistella pullorum</name>
    <dbReference type="NCBI Taxonomy" id="2763074"/>
    <lineage>
        <taxon>Bacteria</taxon>
        <taxon>Pseudomonadati</taxon>
        <taxon>Bacteroidota</taxon>
        <taxon>Flavobacteriia</taxon>
        <taxon>Flavobacteriales</taxon>
        <taxon>Weeksellaceae</taxon>
        <taxon>Chryseobacterium group</taxon>
        <taxon>Kaistella</taxon>
    </lineage>
</organism>
<comment type="caution">
    <text evidence="2">The sequence shown here is derived from an EMBL/GenBank/DDBJ whole genome shotgun (WGS) entry which is preliminary data.</text>
</comment>
<accession>A0ABR8WNE3</accession>
<evidence type="ECO:0008006" key="4">
    <source>
        <dbReference type="Google" id="ProtNLM"/>
    </source>
</evidence>
<sequence length="146" mass="16468">MNKAEILKSVHDKLSEKAVYLEKLIDETRAANNETKSSMGDKYETSREMVQQEINNLQVQLNDVLKKLESLRTISDKPSQKVERGALIQTENGFFYISVSAGEIVRGGKKIFIISPESPLAQAMKGLEPKQSFVLNGKQNLIENIW</sequence>